<sequence>MKRLVVTADDFGLSGEVNAAVEIAHRDGILSAASLMVGAPAAAEAVAIAKRIPTLHVGLHLTLAEALPCLPAARIPGLVDATGVLRRDMARFGAAIFFKPSVRRQMRAEIEAQFLAFAATGLRLDHVNAHKHFHLHPTIAELVFDVGKAFGMTALRVPLEPFDIVSKIEPMISNPVRLVMEPWARRLAQQARRRGITVPDQVFGLAFTGALTAPRLAALLEHLPDGFSEIYCHPATSGGFRFAVPGARYREEFEALTASECREALEASGARLGGFADA</sequence>
<name>A0A1W9HS18_9HYPH</name>
<dbReference type="GO" id="GO:0019213">
    <property type="term" value="F:deacetylase activity"/>
    <property type="evidence" value="ECO:0007669"/>
    <property type="project" value="TreeGrafter"/>
</dbReference>
<dbReference type="GO" id="GO:0046872">
    <property type="term" value="F:metal ion binding"/>
    <property type="evidence" value="ECO:0007669"/>
    <property type="project" value="UniProtKB-KW"/>
</dbReference>
<reference evidence="6 7" key="1">
    <citation type="journal article" date="2017" name="Water Res.">
        <title>Comammox in drinking water systems.</title>
        <authorList>
            <person name="Wang Y."/>
            <person name="Ma L."/>
            <person name="Mao Y."/>
            <person name="Jiang X."/>
            <person name="Xia Y."/>
            <person name="Yu K."/>
            <person name="Li B."/>
            <person name="Zhang T."/>
        </authorList>
    </citation>
    <scope>NUCLEOTIDE SEQUENCE [LARGE SCALE GENOMIC DNA]</scope>
    <source>
        <strain evidence="6">SG_bin8</strain>
    </source>
</reference>
<evidence type="ECO:0000256" key="1">
    <source>
        <dbReference type="ARBA" id="ARBA00001946"/>
    </source>
</evidence>
<dbReference type="PANTHER" id="PTHR31609">
    <property type="entry name" value="YDJC DEACETYLASE FAMILY MEMBER"/>
    <property type="match status" value="1"/>
</dbReference>
<keyword evidence="5" id="KW-0119">Carbohydrate metabolism</keyword>
<dbReference type="AlphaFoldDB" id="A0A1W9HS18"/>
<dbReference type="InterPro" id="IPR017836">
    <property type="entry name" value="Hopanoid_biosynth-assoc_HpnK"/>
</dbReference>
<evidence type="ECO:0000256" key="4">
    <source>
        <dbReference type="ARBA" id="ARBA00022842"/>
    </source>
</evidence>
<keyword evidence="2" id="KW-0479">Metal-binding</keyword>
<dbReference type="SUPFAM" id="SSF88713">
    <property type="entry name" value="Glycoside hydrolase/deacetylase"/>
    <property type="match status" value="1"/>
</dbReference>
<protein>
    <submittedName>
        <fullName evidence="6">PTS cellobiose transporter</fullName>
    </submittedName>
</protein>
<dbReference type="Gene3D" id="3.20.20.370">
    <property type="entry name" value="Glycoside hydrolase/deacetylase"/>
    <property type="match status" value="1"/>
</dbReference>
<organism evidence="6 7">
    <name type="scientific">Candidatus Raskinella chloraquaticus</name>
    <dbReference type="NCBI Taxonomy" id="1951219"/>
    <lineage>
        <taxon>Bacteria</taxon>
        <taxon>Pseudomonadati</taxon>
        <taxon>Pseudomonadota</taxon>
        <taxon>Alphaproteobacteria</taxon>
        <taxon>Hyphomicrobiales</taxon>
        <taxon>Phreatobacteraceae</taxon>
        <taxon>Candidatus Raskinella</taxon>
    </lineage>
</organism>
<dbReference type="EMBL" id="LWDL01000027">
    <property type="protein sequence ID" value="OQW50051.1"/>
    <property type="molecule type" value="Genomic_DNA"/>
</dbReference>
<dbReference type="Pfam" id="PF04794">
    <property type="entry name" value="YdjC"/>
    <property type="match status" value="1"/>
</dbReference>
<dbReference type="RefSeq" id="WP_376801521.1">
    <property type="nucleotide sequence ID" value="NZ_DBNB01000021.1"/>
</dbReference>
<gene>
    <name evidence="6" type="ORF">A4S15_01070</name>
</gene>
<proteinExistence type="predicted"/>
<dbReference type="GO" id="GO:0016787">
    <property type="term" value="F:hydrolase activity"/>
    <property type="evidence" value="ECO:0007669"/>
    <property type="project" value="UniProtKB-KW"/>
</dbReference>
<dbReference type="GO" id="GO:0005975">
    <property type="term" value="P:carbohydrate metabolic process"/>
    <property type="evidence" value="ECO:0007669"/>
    <property type="project" value="InterPro"/>
</dbReference>
<evidence type="ECO:0000256" key="5">
    <source>
        <dbReference type="ARBA" id="ARBA00023277"/>
    </source>
</evidence>
<dbReference type="Proteomes" id="UP000192872">
    <property type="component" value="Unassembled WGS sequence"/>
</dbReference>
<dbReference type="InterPro" id="IPR011330">
    <property type="entry name" value="Glyco_hydro/deAcase_b/a-brl"/>
</dbReference>
<accession>A0A1W9HS18</accession>
<evidence type="ECO:0000256" key="3">
    <source>
        <dbReference type="ARBA" id="ARBA00022801"/>
    </source>
</evidence>
<dbReference type="NCBIfam" id="TIGR03473">
    <property type="entry name" value="HpnK"/>
    <property type="match status" value="1"/>
</dbReference>
<evidence type="ECO:0000256" key="2">
    <source>
        <dbReference type="ARBA" id="ARBA00022723"/>
    </source>
</evidence>
<dbReference type="InterPro" id="IPR006879">
    <property type="entry name" value="YdjC-like"/>
</dbReference>
<dbReference type="PANTHER" id="PTHR31609:SF1">
    <property type="entry name" value="CARBOHYDRATE DEACETYLASE"/>
    <property type="match status" value="1"/>
</dbReference>
<evidence type="ECO:0000313" key="7">
    <source>
        <dbReference type="Proteomes" id="UP000192872"/>
    </source>
</evidence>
<dbReference type="STRING" id="1827387.A4S15_01070"/>
<comment type="cofactor">
    <cofactor evidence="1">
        <name>Mg(2+)</name>
        <dbReference type="ChEBI" id="CHEBI:18420"/>
    </cofactor>
</comment>
<evidence type="ECO:0000313" key="6">
    <source>
        <dbReference type="EMBL" id="OQW50051.1"/>
    </source>
</evidence>
<keyword evidence="4" id="KW-0460">Magnesium</keyword>
<comment type="caution">
    <text evidence="6">The sequence shown here is derived from an EMBL/GenBank/DDBJ whole genome shotgun (WGS) entry which is preliminary data.</text>
</comment>
<keyword evidence="3" id="KW-0378">Hydrolase</keyword>